<proteinExistence type="evidence at transcript level"/>
<evidence type="ECO:0000256" key="1">
    <source>
        <dbReference type="SAM" id="MobiDB-lite"/>
    </source>
</evidence>
<dbReference type="EMBL" id="BT085503">
    <property type="protein sequence ID" value="ACR35856.1"/>
    <property type="molecule type" value="mRNA"/>
</dbReference>
<reference evidence="2" key="2">
    <citation type="submission" date="2012-06" db="EMBL/GenBank/DDBJ databases">
        <authorList>
            <person name="Yu Y."/>
            <person name="Currie J."/>
            <person name="Lomeli R."/>
            <person name="Angelova A."/>
            <person name="Collura K."/>
            <person name="Wissotski M."/>
            <person name="Campos D."/>
            <person name="Kudrna D."/>
            <person name="Golser W."/>
            <person name="Ashely E."/>
            <person name="Descour A."/>
            <person name="Fernandes J."/>
            <person name="Soderlund C."/>
            <person name="Walbot V."/>
        </authorList>
    </citation>
    <scope>NUCLEOTIDE SEQUENCE</scope>
    <source>
        <strain evidence="2">B73</strain>
    </source>
</reference>
<accession>C4J3V6</accession>
<reference evidence="2" key="1">
    <citation type="journal article" date="2009" name="PLoS Genet.">
        <title>Sequencing, mapping, and analysis of 27,455 maize full-length cDNAs.</title>
        <authorList>
            <person name="Soderlund C."/>
            <person name="Descour A."/>
            <person name="Kudrna D."/>
            <person name="Bomhoff M."/>
            <person name="Boyd L."/>
            <person name="Currie J."/>
            <person name="Angelova A."/>
            <person name="Collura K."/>
            <person name="Wissotski M."/>
            <person name="Ashley E."/>
            <person name="Morrow D."/>
            <person name="Fernandes J."/>
            <person name="Walbot V."/>
            <person name="Yu Y."/>
        </authorList>
    </citation>
    <scope>NUCLEOTIDE SEQUENCE</scope>
    <source>
        <strain evidence="2">B73</strain>
    </source>
</reference>
<dbReference type="AlphaFoldDB" id="C4J3V6"/>
<name>C4J3V6_MAIZE</name>
<evidence type="ECO:0000313" key="2">
    <source>
        <dbReference type="EMBL" id="ACR35856.1"/>
    </source>
</evidence>
<protein>
    <submittedName>
        <fullName evidence="2">Uncharacterized protein</fullName>
    </submittedName>
</protein>
<feature type="region of interest" description="Disordered" evidence="1">
    <location>
        <begin position="73"/>
        <end position="104"/>
    </location>
</feature>
<organism evidence="2">
    <name type="scientific">Zea mays</name>
    <name type="common">Maize</name>
    <dbReference type="NCBI Taxonomy" id="4577"/>
    <lineage>
        <taxon>Eukaryota</taxon>
        <taxon>Viridiplantae</taxon>
        <taxon>Streptophyta</taxon>
        <taxon>Embryophyta</taxon>
        <taxon>Tracheophyta</taxon>
        <taxon>Spermatophyta</taxon>
        <taxon>Magnoliopsida</taxon>
        <taxon>Liliopsida</taxon>
        <taxon>Poales</taxon>
        <taxon>Poaceae</taxon>
        <taxon>PACMAD clade</taxon>
        <taxon>Panicoideae</taxon>
        <taxon>Andropogonodae</taxon>
        <taxon>Andropogoneae</taxon>
        <taxon>Tripsacinae</taxon>
        <taxon>Zea</taxon>
    </lineage>
</organism>
<sequence>MYYQQQNVTGDACQPASNHGPCCRYHLLSFEFCGFLVPPVFFPSLSGRGRGRRCRRRLPRRRQPRCRWIGGGCAGRRSGRGRSSTPGVPSPPLISAFSLSEAGR</sequence>